<reference evidence="2" key="1">
    <citation type="submission" date="2022-09" db="EMBL/GenBank/DDBJ databases">
        <title>Novosphingobium sp. Nov., a polycyclic aromatic hydrocarbon-degrading bacterium isolated form mangrove sediments in HongKong.</title>
        <authorList>
            <person name="Hu Z."/>
        </authorList>
    </citation>
    <scope>NUCLEOTIDE SEQUENCE</scope>
    <source>
        <strain evidence="2">HK4-1</strain>
    </source>
</reference>
<keyword evidence="3" id="KW-1185">Reference proteome</keyword>
<keyword evidence="1" id="KW-1133">Transmembrane helix</keyword>
<feature type="transmembrane region" description="Helical" evidence="1">
    <location>
        <begin position="105"/>
        <end position="131"/>
    </location>
</feature>
<feature type="transmembrane region" description="Helical" evidence="1">
    <location>
        <begin position="143"/>
        <end position="166"/>
    </location>
</feature>
<dbReference type="RefSeq" id="WP_260043766.1">
    <property type="nucleotide sequence ID" value="NZ_JANZXA010000001.1"/>
</dbReference>
<keyword evidence="1" id="KW-0812">Transmembrane</keyword>
<dbReference type="Proteomes" id="UP001165583">
    <property type="component" value="Unassembled WGS sequence"/>
</dbReference>
<feature type="transmembrane region" description="Helical" evidence="1">
    <location>
        <begin position="72"/>
        <end position="93"/>
    </location>
</feature>
<name>A0ABT2I182_9SPHN</name>
<evidence type="ECO:0000313" key="2">
    <source>
        <dbReference type="EMBL" id="MCT2398561.1"/>
    </source>
</evidence>
<dbReference type="Pfam" id="PF11158">
    <property type="entry name" value="DUF2938"/>
    <property type="match status" value="1"/>
</dbReference>
<keyword evidence="1" id="KW-0472">Membrane</keyword>
<accession>A0ABT2I182</accession>
<organism evidence="2 3">
    <name type="scientific">Novosphingobium mangrovi</name>
    <name type="common">ex Huang et al. 2023</name>
    <dbReference type="NCBI Taxonomy" id="2976432"/>
    <lineage>
        <taxon>Bacteria</taxon>
        <taxon>Pseudomonadati</taxon>
        <taxon>Pseudomonadota</taxon>
        <taxon>Alphaproteobacteria</taxon>
        <taxon>Sphingomonadales</taxon>
        <taxon>Sphingomonadaceae</taxon>
        <taxon>Novosphingobium</taxon>
    </lineage>
</organism>
<comment type="caution">
    <text evidence="2">The sequence shown here is derived from an EMBL/GenBank/DDBJ whole genome shotgun (WGS) entry which is preliminary data.</text>
</comment>
<gene>
    <name evidence="2" type="ORF">NZK81_03265</name>
</gene>
<sequence length="174" mass="18959">MTQNLIYGLSALTIGVGATAFMDVYAWIQKRLFGVPSLDYAMVGRWLGHMREGRFIHDAIGRARPVRGERTMGWVAHYGIGVMFAAVFLGLWGRGWAFDPTLWPALGFGTATVLAPFLILQPGMGAGVAAARTPRPNVARRRSLVAHLSFGFGLYVAAQVNALWLAQAIPLFGR</sequence>
<dbReference type="EMBL" id="JANZXA010000001">
    <property type="protein sequence ID" value="MCT2398561.1"/>
    <property type="molecule type" value="Genomic_DNA"/>
</dbReference>
<protein>
    <submittedName>
        <fullName evidence="2">DUF2938 domain-containing protein</fullName>
    </submittedName>
</protein>
<dbReference type="InterPro" id="IPR021329">
    <property type="entry name" value="DUF2938"/>
</dbReference>
<evidence type="ECO:0000313" key="3">
    <source>
        <dbReference type="Proteomes" id="UP001165583"/>
    </source>
</evidence>
<evidence type="ECO:0000256" key="1">
    <source>
        <dbReference type="SAM" id="Phobius"/>
    </source>
</evidence>
<feature type="transmembrane region" description="Helical" evidence="1">
    <location>
        <begin position="6"/>
        <end position="28"/>
    </location>
</feature>
<proteinExistence type="predicted"/>